<dbReference type="PANTHER" id="PTHR33498:SF1">
    <property type="entry name" value="TRANSPOSASE FOR INSERTION SEQUENCE ELEMENT IS1557"/>
    <property type="match status" value="1"/>
</dbReference>
<dbReference type="AlphaFoldDB" id="A0A1J1LP06"/>
<dbReference type="Gene3D" id="3.30.160.60">
    <property type="entry name" value="Classic Zinc Finger"/>
    <property type="match status" value="1"/>
</dbReference>
<evidence type="ECO:0000313" key="3">
    <source>
        <dbReference type="EMBL" id="CUR33321.1"/>
    </source>
</evidence>
<evidence type="ECO:0000313" key="4">
    <source>
        <dbReference type="Proteomes" id="UP000184315"/>
    </source>
</evidence>
<evidence type="ECO:0000259" key="1">
    <source>
        <dbReference type="Pfam" id="PF01610"/>
    </source>
</evidence>
<keyword evidence="4" id="KW-1185">Reference proteome</keyword>
<dbReference type="Pfam" id="PF01610">
    <property type="entry name" value="DDE_Tnp_ISL3"/>
    <property type="match status" value="1"/>
</dbReference>
<protein>
    <submittedName>
        <fullName evidence="3">Transposase</fullName>
    </submittedName>
</protein>
<dbReference type="InterPro" id="IPR047951">
    <property type="entry name" value="Transpos_ISL3"/>
</dbReference>
<dbReference type="InterPro" id="IPR029261">
    <property type="entry name" value="Transposase_Znf"/>
</dbReference>
<dbReference type="Pfam" id="PF14690">
    <property type="entry name" value="Zn_ribbon_ISL3"/>
    <property type="match status" value="1"/>
</dbReference>
<sequence>MPSNSLLYFITQIINFPGFKATNYHFITENELLIELENKQTSATCPHCGKSTSKVHQSHRHRVRDIPVSSFDVFLNVNRRQFRCPNCQKVFSEELSFVKKRRTYTKRLAQKVVEEVLATDVVNTGKRNRMSPAEIETILKEMEAVSIDLWVPYKSVVEELMPNAQVVADRFHVMKQVNEELDYRRKTEKKQAEKIKNKTERERQISGIKESKYPLLKKKEDLNETEKSKLSVLKEVMPELMDMYDRKEKFRDIFESQITGDEAFWQLVEWTESSYKDFPKSCQTIKRWIAEILAYFDNRTTQGAVEGINQKIKLIKRRAYGLNNFANFRRRVLLNWHFSPNLS</sequence>
<dbReference type="InterPro" id="IPR002560">
    <property type="entry name" value="Transposase_DDE"/>
</dbReference>
<organism evidence="3 4">
    <name type="scientific">Planktothrix tepida PCC 9214</name>
    <dbReference type="NCBI Taxonomy" id="671072"/>
    <lineage>
        <taxon>Bacteria</taxon>
        <taxon>Bacillati</taxon>
        <taxon>Cyanobacteriota</taxon>
        <taxon>Cyanophyceae</taxon>
        <taxon>Oscillatoriophycideae</taxon>
        <taxon>Oscillatoriales</taxon>
        <taxon>Microcoleaceae</taxon>
        <taxon>Planktothrix</taxon>
    </lineage>
</organism>
<dbReference type="STRING" id="671072.PL9214500568"/>
<dbReference type="RefSeq" id="WP_072719935.1">
    <property type="nucleotide sequence ID" value="NZ_LN889802.1"/>
</dbReference>
<feature type="domain" description="Transposase IS204/IS1001/IS1096/IS1165 zinc-finger" evidence="2">
    <location>
        <begin position="43"/>
        <end position="87"/>
    </location>
</feature>
<dbReference type="Proteomes" id="UP000184315">
    <property type="component" value="Unassembled WGS sequence"/>
</dbReference>
<accession>A0A1J1LP06</accession>
<proteinExistence type="predicted"/>
<reference evidence="4" key="1">
    <citation type="submission" date="2015-10" db="EMBL/GenBank/DDBJ databases">
        <authorList>
            <person name="Regsiter A."/>
            <person name="william w."/>
        </authorList>
    </citation>
    <scope>NUCLEOTIDE SEQUENCE [LARGE SCALE GENOMIC DNA]</scope>
</reference>
<gene>
    <name evidence="3" type="ORF">PL9214500568</name>
</gene>
<dbReference type="OrthoDB" id="467141at2"/>
<dbReference type="EMBL" id="CZDF01000156">
    <property type="protein sequence ID" value="CUR33321.1"/>
    <property type="molecule type" value="Genomic_DNA"/>
</dbReference>
<name>A0A1J1LP06_9CYAN</name>
<dbReference type="PANTHER" id="PTHR33498">
    <property type="entry name" value="TRANSPOSASE FOR INSERTION SEQUENCE ELEMENT IS1557"/>
    <property type="match status" value="1"/>
</dbReference>
<feature type="domain" description="Transposase IS204/IS1001/IS1096/IS1165 DDE" evidence="1">
    <location>
        <begin position="103"/>
        <end position="332"/>
    </location>
</feature>
<evidence type="ECO:0000259" key="2">
    <source>
        <dbReference type="Pfam" id="PF14690"/>
    </source>
</evidence>